<evidence type="ECO:0000256" key="6">
    <source>
        <dbReference type="ARBA" id="ARBA00022989"/>
    </source>
</evidence>
<reference evidence="10" key="1">
    <citation type="submission" date="2016-10" db="EMBL/GenBank/DDBJ databases">
        <authorList>
            <person name="Varghese N."/>
            <person name="Submissions S."/>
        </authorList>
    </citation>
    <scope>NUCLEOTIDE SEQUENCE [LARGE SCALE GENOMIC DNA]</scope>
    <source>
        <strain evidence="10">BS3775</strain>
    </source>
</reference>
<keyword evidence="10" id="KW-1185">Reference proteome</keyword>
<name>A0A1H1DRG4_9PSED</name>
<dbReference type="GO" id="GO:0005886">
    <property type="term" value="C:plasma membrane"/>
    <property type="evidence" value="ECO:0007669"/>
    <property type="project" value="UniProtKB-SubCell"/>
</dbReference>
<organism evidence="9 10">
    <name type="scientific">Pseudomonas moorei</name>
    <dbReference type="NCBI Taxonomy" id="395599"/>
    <lineage>
        <taxon>Bacteria</taxon>
        <taxon>Pseudomonadati</taxon>
        <taxon>Pseudomonadota</taxon>
        <taxon>Gammaproteobacteria</taxon>
        <taxon>Pseudomonadales</taxon>
        <taxon>Pseudomonadaceae</taxon>
        <taxon>Pseudomonas</taxon>
    </lineage>
</organism>
<dbReference type="InterPro" id="IPR005829">
    <property type="entry name" value="Sugar_transporter_CS"/>
</dbReference>
<dbReference type="CDD" id="cd17473">
    <property type="entry name" value="MFS_arabinose_efflux_permease_like"/>
    <property type="match status" value="1"/>
</dbReference>
<dbReference type="PROSITE" id="PS50850">
    <property type="entry name" value="MFS"/>
    <property type="match status" value="1"/>
</dbReference>
<feature type="domain" description="Major facilitator superfamily (MFS) profile" evidence="8">
    <location>
        <begin position="22"/>
        <end position="402"/>
    </location>
</feature>
<keyword evidence="4" id="KW-1003">Cell membrane</keyword>
<dbReference type="SUPFAM" id="SSF103473">
    <property type="entry name" value="MFS general substrate transporter"/>
    <property type="match status" value="1"/>
</dbReference>
<evidence type="ECO:0000256" key="7">
    <source>
        <dbReference type="ARBA" id="ARBA00023136"/>
    </source>
</evidence>
<dbReference type="InterPro" id="IPR036259">
    <property type="entry name" value="MFS_trans_sf"/>
</dbReference>
<evidence type="ECO:0000256" key="1">
    <source>
        <dbReference type="ARBA" id="ARBA00003279"/>
    </source>
</evidence>
<dbReference type="InterPro" id="IPR011701">
    <property type="entry name" value="MFS"/>
</dbReference>
<dbReference type="Pfam" id="PF07690">
    <property type="entry name" value="MFS_1"/>
    <property type="match status" value="1"/>
</dbReference>
<dbReference type="RefSeq" id="WP_090320389.1">
    <property type="nucleotide sequence ID" value="NZ_FNKJ01000003.1"/>
</dbReference>
<protein>
    <submittedName>
        <fullName evidence="9">Predicted arabinose efflux permease, MFS family</fullName>
    </submittedName>
</protein>
<evidence type="ECO:0000259" key="8">
    <source>
        <dbReference type="PROSITE" id="PS50850"/>
    </source>
</evidence>
<gene>
    <name evidence="9" type="ORF">SAMN04490195_1855</name>
</gene>
<sequence length="420" mass="43755">MSVEPVVEGTAQLAGRQAGMAQSLLLLLGSCLPVLGAVLLAPVLPRMQAHFSDVAGSAVLVPVVLTLPALVIALLAPFAGMIADRLGRKPLLLASMCLYVLCGVLPLWLDSLQAIVLSRAGIGLAEAGIMTCCTTLMGDYYSGRRRERLFALQMVATSLSAAVFIAVGGFLGQNDWRTPFALYAVGLIFLPLMAWQLWEPQARAAAAQPVPPLAPGAFPWRALTPLYALALLAGLSLFIVPVQAGYLLNLLRVDAPQQIGMTMGANQLGVLVGALGFRLFSGLRRPHVLLIAYALAGVGGLLMSDALSHVQVVVAVLINGLGIGLMLPTLITWIMAQVNFHQRGRASGCFTAAIFAGEFISPLVVLGITQGVAMALPHALAIVGGLQLLVAVFCLAVPRLGGRLVDANVVVGGTPTGNGN</sequence>
<dbReference type="PROSITE" id="PS00216">
    <property type="entry name" value="SUGAR_TRANSPORT_1"/>
    <property type="match status" value="1"/>
</dbReference>
<dbReference type="InterPro" id="IPR020846">
    <property type="entry name" value="MFS_dom"/>
</dbReference>
<comment type="function">
    <text evidence="1">Resistance to tetracycline by an active tetracycline efflux. This is an energy-dependent process that decreases the accumulation of the antibiotic in whole cells. This protein functions as a metal-tetracycline/H(+) antiporter.</text>
</comment>
<proteinExistence type="inferred from homology"/>
<evidence type="ECO:0000313" key="9">
    <source>
        <dbReference type="EMBL" id="SDQ79102.1"/>
    </source>
</evidence>
<dbReference type="EMBL" id="FNKJ01000003">
    <property type="protein sequence ID" value="SDQ79102.1"/>
    <property type="molecule type" value="Genomic_DNA"/>
</dbReference>
<dbReference type="Gene3D" id="1.20.1250.20">
    <property type="entry name" value="MFS general substrate transporter like domains"/>
    <property type="match status" value="1"/>
</dbReference>
<dbReference type="InterPro" id="IPR050189">
    <property type="entry name" value="MFS_Efflux_Transporters"/>
</dbReference>
<dbReference type="PANTHER" id="PTHR43124:SF3">
    <property type="entry name" value="CHLORAMPHENICOL EFFLUX PUMP RV0191"/>
    <property type="match status" value="1"/>
</dbReference>
<accession>A0A1H1DRG4</accession>
<evidence type="ECO:0000256" key="2">
    <source>
        <dbReference type="ARBA" id="ARBA00004651"/>
    </source>
</evidence>
<dbReference type="InterPro" id="IPR001958">
    <property type="entry name" value="Tet-R_TetA/multi-R_MdtG-like"/>
</dbReference>
<comment type="subcellular location">
    <subcellularLocation>
        <location evidence="2">Cell membrane</location>
        <topology evidence="2">Multi-pass membrane protein</topology>
    </subcellularLocation>
</comment>
<dbReference type="GO" id="GO:0022857">
    <property type="term" value="F:transmembrane transporter activity"/>
    <property type="evidence" value="ECO:0007669"/>
    <property type="project" value="InterPro"/>
</dbReference>
<dbReference type="PANTHER" id="PTHR43124">
    <property type="entry name" value="PURINE EFFLUX PUMP PBUE"/>
    <property type="match status" value="1"/>
</dbReference>
<dbReference type="PRINTS" id="PR01035">
    <property type="entry name" value="TCRTETA"/>
</dbReference>
<evidence type="ECO:0000313" key="10">
    <source>
        <dbReference type="Proteomes" id="UP000199570"/>
    </source>
</evidence>
<dbReference type="OrthoDB" id="9812221at2"/>
<dbReference type="AlphaFoldDB" id="A0A1H1DRG4"/>
<evidence type="ECO:0000256" key="3">
    <source>
        <dbReference type="ARBA" id="ARBA00007520"/>
    </source>
</evidence>
<keyword evidence="6" id="KW-1133">Transmembrane helix</keyword>
<keyword evidence="7" id="KW-0472">Membrane</keyword>
<dbReference type="Proteomes" id="UP000199570">
    <property type="component" value="Unassembled WGS sequence"/>
</dbReference>
<evidence type="ECO:0000256" key="4">
    <source>
        <dbReference type="ARBA" id="ARBA00022475"/>
    </source>
</evidence>
<keyword evidence="5" id="KW-0812">Transmembrane</keyword>
<comment type="similarity">
    <text evidence="3">Belongs to the major facilitator superfamily. TCR/Tet family.</text>
</comment>
<evidence type="ECO:0000256" key="5">
    <source>
        <dbReference type="ARBA" id="ARBA00022692"/>
    </source>
</evidence>